<dbReference type="Pfam" id="PF00892">
    <property type="entry name" value="EamA"/>
    <property type="match status" value="1"/>
</dbReference>
<evidence type="ECO:0000256" key="4">
    <source>
        <dbReference type="ARBA" id="ARBA00022989"/>
    </source>
</evidence>
<sequence>MSATWLKPVLLLIGSGTMGGSSILLAKVGVQEGIPALSYLFWQCLGAGVVLGILSIGRGGLPPLRATYIRYYFLAGLVSLALPMGLGYFMVPYIGASMAGVFTALPPLMTYLISMGIGIETAQFKRLMGLMVGFCGVLFLYVPQISAPDSTILVYLLVAALIPVSLAIGNVYRTVAWPKGASPLTLASGMMLASAILCLVFETGRDQLHVPDFGNGMAWLIIGVQMAVASMMYICHFELQRVAGPVFLSQIGYVMALTSLAGGTLLLGETLRPELIVTLGCVVAGTFLVRPARPADRRASATS</sequence>
<dbReference type="OrthoDB" id="8688375at2"/>
<evidence type="ECO:0000313" key="9">
    <source>
        <dbReference type="Proteomes" id="UP000076335"/>
    </source>
</evidence>
<dbReference type="AlphaFoldDB" id="A0A154L0G5"/>
<reference evidence="8 9" key="1">
    <citation type="submission" date="2015-12" db="EMBL/GenBank/DDBJ databases">
        <title>Genome sequence of Thalassospira lucentensis MCCC 1A02072.</title>
        <authorList>
            <person name="Lu L."/>
            <person name="Lai Q."/>
            <person name="Shao Z."/>
            <person name="Qian P."/>
        </authorList>
    </citation>
    <scope>NUCLEOTIDE SEQUENCE [LARGE SCALE GENOMIC DNA]</scope>
    <source>
        <strain evidence="8 9">MCCC 1A02072</strain>
    </source>
</reference>
<evidence type="ECO:0000256" key="6">
    <source>
        <dbReference type="SAM" id="Phobius"/>
    </source>
</evidence>
<accession>A0A154L0G5</accession>
<feature type="domain" description="EamA" evidence="7">
    <location>
        <begin position="8"/>
        <end position="141"/>
    </location>
</feature>
<keyword evidence="5 6" id="KW-0472">Membrane</keyword>
<keyword evidence="4 6" id="KW-1133">Transmembrane helix</keyword>
<keyword evidence="3 6" id="KW-0812">Transmembrane</keyword>
<proteinExistence type="inferred from homology"/>
<evidence type="ECO:0000313" key="8">
    <source>
        <dbReference type="EMBL" id="KZB60996.1"/>
    </source>
</evidence>
<name>A0A154L0G5_9PROT</name>
<organism evidence="8 9">
    <name type="scientific">Thalassospira lucentensis</name>
    <dbReference type="NCBI Taxonomy" id="168935"/>
    <lineage>
        <taxon>Bacteria</taxon>
        <taxon>Pseudomonadati</taxon>
        <taxon>Pseudomonadota</taxon>
        <taxon>Alphaproteobacteria</taxon>
        <taxon>Rhodospirillales</taxon>
        <taxon>Thalassospiraceae</taxon>
        <taxon>Thalassospira</taxon>
    </lineage>
</organism>
<feature type="transmembrane region" description="Helical" evidence="6">
    <location>
        <begin position="69"/>
        <end position="90"/>
    </location>
</feature>
<evidence type="ECO:0000259" key="7">
    <source>
        <dbReference type="Pfam" id="PF00892"/>
    </source>
</evidence>
<feature type="transmembrane region" description="Helical" evidence="6">
    <location>
        <begin position="36"/>
        <end position="57"/>
    </location>
</feature>
<feature type="transmembrane region" description="Helical" evidence="6">
    <location>
        <begin position="127"/>
        <end position="146"/>
    </location>
</feature>
<dbReference type="GO" id="GO:0016020">
    <property type="term" value="C:membrane"/>
    <property type="evidence" value="ECO:0007669"/>
    <property type="project" value="UniProtKB-SubCell"/>
</dbReference>
<comment type="subcellular location">
    <subcellularLocation>
        <location evidence="1">Membrane</location>
        <topology evidence="1">Multi-pass membrane protein</topology>
    </subcellularLocation>
</comment>
<dbReference type="SUPFAM" id="SSF103481">
    <property type="entry name" value="Multidrug resistance efflux transporter EmrE"/>
    <property type="match status" value="2"/>
</dbReference>
<dbReference type="PANTHER" id="PTHR32322">
    <property type="entry name" value="INNER MEMBRANE TRANSPORTER"/>
    <property type="match status" value="1"/>
</dbReference>
<dbReference type="Proteomes" id="UP000076335">
    <property type="component" value="Unassembled WGS sequence"/>
</dbReference>
<dbReference type="InterPro" id="IPR037185">
    <property type="entry name" value="EmrE-like"/>
</dbReference>
<feature type="transmembrane region" description="Helical" evidence="6">
    <location>
        <begin position="152"/>
        <end position="172"/>
    </location>
</feature>
<comment type="caution">
    <text evidence="8">The sequence shown here is derived from an EMBL/GenBank/DDBJ whole genome shotgun (WGS) entry which is preliminary data.</text>
</comment>
<dbReference type="InterPro" id="IPR000620">
    <property type="entry name" value="EamA_dom"/>
</dbReference>
<feature type="transmembrane region" description="Helical" evidence="6">
    <location>
        <begin position="184"/>
        <end position="204"/>
    </location>
</feature>
<feature type="transmembrane region" description="Helical" evidence="6">
    <location>
        <begin position="273"/>
        <end position="289"/>
    </location>
</feature>
<dbReference type="PANTHER" id="PTHR32322:SF2">
    <property type="entry name" value="EAMA DOMAIN-CONTAINING PROTEIN"/>
    <property type="match status" value="1"/>
</dbReference>
<protein>
    <recommendedName>
        <fullName evidence="7">EamA domain-containing protein</fullName>
    </recommendedName>
</protein>
<gene>
    <name evidence="8" type="ORF">AUP42_06825</name>
</gene>
<comment type="similarity">
    <text evidence="2">Belongs to the EamA transporter family.</text>
</comment>
<dbReference type="InterPro" id="IPR050638">
    <property type="entry name" value="AA-Vitamin_Transporters"/>
</dbReference>
<dbReference type="EMBL" id="LPVY01000024">
    <property type="protein sequence ID" value="KZB60996.1"/>
    <property type="molecule type" value="Genomic_DNA"/>
</dbReference>
<evidence type="ECO:0000256" key="3">
    <source>
        <dbReference type="ARBA" id="ARBA00022692"/>
    </source>
</evidence>
<dbReference type="RefSeq" id="WP_062953268.1">
    <property type="nucleotide sequence ID" value="NZ_CP136684.1"/>
</dbReference>
<feature type="transmembrane region" description="Helical" evidence="6">
    <location>
        <begin position="96"/>
        <end position="115"/>
    </location>
</feature>
<evidence type="ECO:0000256" key="5">
    <source>
        <dbReference type="ARBA" id="ARBA00023136"/>
    </source>
</evidence>
<evidence type="ECO:0000256" key="1">
    <source>
        <dbReference type="ARBA" id="ARBA00004141"/>
    </source>
</evidence>
<feature type="transmembrane region" description="Helical" evidence="6">
    <location>
        <begin position="247"/>
        <end position="267"/>
    </location>
</feature>
<evidence type="ECO:0000256" key="2">
    <source>
        <dbReference type="ARBA" id="ARBA00007362"/>
    </source>
</evidence>
<feature type="transmembrane region" description="Helical" evidence="6">
    <location>
        <begin position="216"/>
        <end position="235"/>
    </location>
</feature>